<feature type="region of interest" description="Disordered" evidence="3">
    <location>
        <begin position="120"/>
        <end position="142"/>
    </location>
</feature>
<keyword evidence="1" id="KW-0645">Protease</keyword>
<dbReference type="Gene3D" id="4.10.60.10">
    <property type="entry name" value="Zinc finger, CCHC-type"/>
    <property type="match status" value="1"/>
</dbReference>
<evidence type="ECO:0000256" key="3">
    <source>
        <dbReference type="SAM" id="MobiDB-lite"/>
    </source>
</evidence>
<protein>
    <recommendedName>
        <fullName evidence="4">CCHC-type domain-containing protein</fullName>
    </recommendedName>
</protein>
<keyword evidence="1" id="KW-0064">Aspartyl protease</keyword>
<evidence type="ECO:0000313" key="5">
    <source>
        <dbReference type="EMBL" id="SPD11214.1"/>
    </source>
</evidence>
<dbReference type="InterPro" id="IPR013103">
    <property type="entry name" value="RVT_2"/>
</dbReference>
<sequence>MHNDLIGEFESYGTAQDMWIALKAKFGGTMVTQLRTLTLKFDTFRMQRCDSMQEHLRKMSAIVRELKAAGNNLTDEQQIQAVIRSLPDSWEQMKLNMTHNESIQTLEDLSCHLELKAECRNGGKPPKRANTTKRPRGKRGGRKQAEQACFNCGVVGHFARDCTKPKKVLFDPFSRTVCYVASSQVLIAYSILDWIVDTGATNHVARDRVGFVEYRRVPAGNRWMRMGNESRVEVLGIGTYKLQLRHGRTLLLHDVLYAPGMRQNLLSVIILLEFGFSFGFHGRSVDIFLGSTCFGHAFISDDRLFHLDIDCSAYDSSFALLTQNDYDEMNWHARLGHIGQDRMTRLAREGLLGPLTKVNLPICEHCLAGKSTRKLFGKGIRATVPLELIHSDVCGPMNVRARHEASYFITFIDDFTRYGHVYLANLPISFWGDALMAAAYILNRVPSKLVPLTPYELWSGKKPDLSNLRPWGYPDESKGYVMLGEHPDGGVTEIVSRDVEFMENDFPSRGDVGQSLELYEMVESWDDTPATNPGDSGREITPSGSDPQPQEDDSQSPQLRRNDTEPRSYDEAMSSPACNEWMTAIKDETESMRTNQVWELVDLPPRRKSIGNKWVLKIKRKADGSIDKNKARLVAKVKGQERKVCRLNRSLYGLKQSFRQWYKRFHQEVISNGFLMIEEDYCVYVKRFEGSFIILSLYVDNILLAGNNKEFIKTIMEWLSSTFEMKDMGEASFVLGVKILRDRSRKLLGLSQETYIRKVLEQAEIESMARVPYANAISSLMYAMLYTHPDICFAVGLVSRFQSNPGPTHWKAVKRILWYLRGTADYMLCYQGRDLRLRGYSDADWAGDLDERKSTSGYTFLLGGGAITWCSKKQSCVALSTMESEYVACSAAVQEAVWLRRFLQRLDIVANAMDQVIVYSDSMAALSYVKDPKYHGKTKHIEIKYHYIRDMVAKKEVFLEHISTKNMLADPLTKPIARDPFHGHIKGLGLRRVGSLTRETAFDAWVAGEDETWYSLTLREPGEAGCEFSQTLKESGLMKNSSQALGATGLRSLWWKYHDAFMTYAPLRMEEKSTATCDHTTCACNDHQIGRQRLDDYFFGMLPIAMDYSALRDMTGRSVEPKLSGIKVKGRQSDNTSQSSACVQNSCQLWGMNVGIRLSDFVRKVECCSEFVGTYKGLEDTQSDVIRKSGA</sequence>
<feature type="compositionally biased region" description="Basic and acidic residues" evidence="3">
    <location>
        <begin position="560"/>
        <end position="570"/>
    </location>
</feature>
<dbReference type="AlphaFoldDB" id="A0A2N9HHT1"/>
<evidence type="ECO:0000256" key="1">
    <source>
        <dbReference type="ARBA" id="ARBA00022750"/>
    </source>
</evidence>
<dbReference type="EMBL" id="OIVN01003440">
    <property type="protein sequence ID" value="SPD11214.1"/>
    <property type="molecule type" value="Genomic_DNA"/>
</dbReference>
<dbReference type="GO" id="GO:0008270">
    <property type="term" value="F:zinc ion binding"/>
    <property type="evidence" value="ECO:0007669"/>
    <property type="project" value="UniProtKB-KW"/>
</dbReference>
<dbReference type="GO" id="GO:0004190">
    <property type="term" value="F:aspartic-type endopeptidase activity"/>
    <property type="evidence" value="ECO:0007669"/>
    <property type="project" value="UniProtKB-KW"/>
</dbReference>
<dbReference type="Pfam" id="PF07727">
    <property type="entry name" value="RVT_2"/>
    <property type="match status" value="1"/>
</dbReference>
<dbReference type="Pfam" id="PF22936">
    <property type="entry name" value="Pol_BBD"/>
    <property type="match status" value="1"/>
</dbReference>
<dbReference type="InterPro" id="IPR025724">
    <property type="entry name" value="GAG-pre-integrase_dom"/>
</dbReference>
<dbReference type="Pfam" id="PF00098">
    <property type="entry name" value="zf-CCHC"/>
    <property type="match status" value="1"/>
</dbReference>
<dbReference type="InterPro" id="IPR036875">
    <property type="entry name" value="Znf_CCHC_sf"/>
</dbReference>
<name>A0A2N9HHT1_FAGSY</name>
<dbReference type="Pfam" id="PF14223">
    <property type="entry name" value="Retrotran_gag_2"/>
    <property type="match status" value="1"/>
</dbReference>
<dbReference type="SUPFAM" id="SSF57756">
    <property type="entry name" value="Retrovirus zinc finger-like domains"/>
    <property type="match status" value="1"/>
</dbReference>
<gene>
    <name evidence="5" type="ORF">FSB_LOCUS39096</name>
</gene>
<dbReference type="InterPro" id="IPR036397">
    <property type="entry name" value="RNaseH_sf"/>
</dbReference>
<keyword evidence="2" id="KW-0863">Zinc-finger</keyword>
<organism evidence="5">
    <name type="scientific">Fagus sylvatica</name>
    <name type="common">Beechnut</name>
    <dbReference type="NCBI Taxonomy" id="28930"/>
    <lineage>
        <taxon>Eukaryota</taxon>
        <taxon>Viridiplantae</taxon>
        <taxon>Streptophyta</taxon>
        <taxon>Embryophyta</taxon>
        <taxon>Tracheophyta</taxon>
        <taxon>Spermatophyta</taxon>
        <taxon>Magnoliopsida</taxon>
        <taxon>eudicotyledons</taxon>
        <taxon>Gunneridae</taxon>
        <taxon>Pentapetalae</taxon>
        <taxon>rosids</taxon>
        <taxon>fabids</taxon>
        <taxon>Fagales</taxon>
        <taxon>Fagaceae</taxon>
        <taxon>Fagus</taxon>
    </lineage>
</organism>
<dbReference type="SUPFAM" id="SSF56672">
    <property type="entry name" value="DNA/RNA polymerases"/>
    <property type="match status" value="1"/>
</dbReference>
<dbReference type="Gene3D" id="3.30.420.10">
    <property type="entry name" value="Ribonuclease H-like superfamily/Ribonuclease H"/>
    <property type="match status" value="1"/>
</dbReference>
<dbReference type="CDD" id="cd09272">
    <property type="entry name" value="RNase_HI_RT_Ty1"/>
    <property type="match status" value="1"/>
</dbReference>
<evidence type="ECO:0000256" key="2">
    <source>
        <dbReference type="PROSITE-ProRule" id="PRU00047"/>
    </source>
</evidence>
<feature type="region of interest" description="Disordered" evidence="3">
    <location>
        <begin position="526"/>
        <end position="579"/>
    </location>
</feature>
<dbReference type="InterPro" id="IPR001878">
    <property type="entry name" value="Znf_CCHC"/>
</dbReference>
<dbReference type="SMART" id="SM00343">
    <property type="entry name" value="ZnF_C2HC"/>
    <property type="match status" value="1"/>
</dbReference>
<dbReference type="PANTHER" id="PTHR11439">
    <property type="entry name" value="GAG-POL-RELATED RETROTRANSPOSON"/>
    <property type="match status" value="1"/>
</dbReference>
<feature type="domain" description="CCHC-type" evidence="4">
    <location>
        <begin position="149"/>
        <end position="164"/>
    </location>
</feature>
<feature type="compositionally biased region" description="Basic residues" evidence="3">
    <location>
        <begin position="125"/>
        <end position="142"/>
    </location>
</feature>
<keyword evidence="1" id="KW-0378">Hydrolase</keyword>
<dbReference type="PROSITE" id="PS50158">
    <property type="entry name" value="ZF_CCHC"/>
    <property type="match status" value="1"/>
</dbReference>
<dbReference type="SUPFAM" id="SSF53098">
    <property type="entry name" value="Ribonuclease H-like"/>
    <property type="match status" value="1"/>
</dbReference>
<dbReference type="GO" id="GO:0003676">
    <property type="term" value="F:nucleic acid binding"/>
    <property type="evidence" value="ECO:0007669"/>
    <property type="project" value="InterPro"/>
</dbReference>
<accession>A0A2N9HHT1</accession>
<keyword evidence="2" id="KW-0862">Zinc</keyword>
<reference evidence="5" key="1">
    <citation type="submission" date="2018-02" db="EMBL/GenBank/DDBJ databases">
        <authorList>
            <person name="Cohen D.B."/>
            <person name="Kent A.D."/>
        </authorList>
    </citation>
    <scope>NUCLEOTIDE SEQUENCE</scope>
</reference>
<dbReference type="Pfam" id="PF13976">
    <property type="entry name" value="gag_pre-integrs"/>
    <property type="match status" value="1"/>
</dbReference>
<dbReference type="InterPro" id="IPR012337">
    <property type="entry name" value="RNaseH-like_sf"/>
</dbReference>
<proteinExistence type="predicted"/>
<keyword evidence="2" id="KW-0479">Metal-binding</keyword>
<dbReference type="InterPro" id="IPR054722">
    <property type="entry name" value="PolX-like_BBD"/>
</dbReference>
<dbReference type="InterPro" id="IPR043502">
    <property type="entry name" value="DNA/RNA_pol_sf"/>
</dbReference>
<evidence type="ECO:0000259" key="4">
    <source>
        <dbReference type="PROSITE" id="PS50158"/>
    </source>
</evidence>
<dbReference type="PANTHER" id="PTHR11439:SF467">
    <property type="entry name" value="INTEGRASE CATALYTIC DOMAIN-CONTAINING PROTEIN"/>
    <property type="match status" value="1"/>
</dbReference>